<reference evidence="11" key="2">
    <citation type="submission" date="2021-04" db="EMBL/GenBank/DDBJ databases">
        <authorList>
            <person name="Gilroy R."/>
        </authorList>
    </citation>
    <scope>NUCLEOTIDE SEQUENCE</scope>
    <source>
        <strain evidence="11">ChiHjej13B12-4958</strain>
    </source>
</reference>
<keyword evidence="4 10" id="KW-0808">Transferase</keyword>
<evidence type="ECO:0000256" key="8">
    <source>
        <dbReference type="ARBA" id="ARBA00023064"/>
    </source>
</evidence>
<dbReference type="NCBIfam" id="TIGR01313">
    <property type="entry name" value="therm_gnt_kin"/>
    <property type="match status" value="1"/>
</dbReference>
<comment type="catalytic activity">
    <reaction evidence="9 10">
        <text>D-gluconate + ATP = 6-phospho-D-gluconate + ADP + H(+)</text>
        <dbReference type="Rhea" id="RHEA:19433"/>
        <dbReference type="ChEBI" id="CHEBI:15378"/>
        <dbReference type="ChEBI" id="CHEBI:18391"/>
        <dbReference type="ChEBI" id="CHEBI:30616"/>
        <dbReference type="ChEBI" id="CHEBI:58759"/>
        <dbReference type="ChEBI" id="CHEBI:456216"/>
        <dbReference type="EC" id="2.7.1.12"/>
    </reaction>
</comment>
<comment type="caution">
    <text evidence="11">The sequence shown here is derived from an EMBL/GenBank/DDBJ whole genome shotgun (WGS) entry which is preliminary data.</text>
</comment>
<comment type="pathway">
    <text evidence="1">Carbohydrate acid metabolism.</text>
</comment>
<dbReference type="EC" id="2.7.1.12" evidence="3 10"/>
<dbReference type="SUPFAM" id="SSF52540">
    <property type="entry name" value="P-loop containing nucleoside triphosphate hydrolases"/>
    <property type="match status" value="1"/>
</dbReference>
<comment type="similarity">
    <text evidence="2 10">Belongs to the gluconokinase GntK/GntV family.</text>
</comment>
<organism evidence="11 12">
    <name type="scientific">Candidatus Corynebacterium faecigallinarum</name>
    <dbReference type="NCBI Taxonomy" id="2838528"/>
    <lineage>
        <taxon>Bacteria</taxon>
        <taxon>Bacillati</taxon>
        <taxon>Actinomycetota</taxon>
        <taxon>Actinomycetes</taxon>
        <taxon>Mycobacteriales</taxon>
        <taxon>Corynebacteriaceae</taxon>
        <taxon>Corynebacterium</taxon>
    </lineage>
</organism>
<evidence type="ECO:0000256" key="7">
    <source>
        <dbReference type="ARBA" id="ARBA00022840"/>
    </source>
</evidence>
<evidence type="ECO:0000256" key="6">
    <source>
        <dbReference type="ARBA" id="ARBA00022777"/>
    </source>
</evidence>
<protein>
    <recommendedName>
        <fullName evidence="3 10">Gluconokinase</fullName>
        <ecNumber evidence="3 10">2.7.1.12</ecNumber>
    </recommendedName>
</protein>
<dbReference type="PANTHER" id="PTHR43442:SF3">
    <property type="entry name" value="GLUCONOKINASE-RELATED"/>
    <property type="match status" value="1"/>
</dbReference>
<dbReference type="GO" id="GO:0019521">
    <property type="term" value="P:D-gluconate metabolic process"/>
    <property type="evidence" value="ECO:0007669"/>
    <property type="project" value="UniProtKB-KW"/>
</dbReference>
<keyword evidence="6 10" id="KW-0418">Kinase</keyword>
<evidence type="ECO:0000256" key="10">
    <source>
        <dbReference type="RuleBase" id="RU363066"/>
    </source>
</evidence>
<dbReference type="Proteomes" id="UP000823858">
    <property type="component" value="Unassembled WGS sequence"/>
</dbReference>
<dbReference type="GO" id="GO:0005737">
    <property type="term" value="C:cytoplasm"/>
    <property type="evidence" value="ECO:0007669"/>
    <property type="project" value="TreeGrafter"/>
</dbReference>
<dbReference type="Pfam" id="PF13671">
    <property type="entry name" value="AAA_33"/>
    <property type="match status" value="1"/>
</dbReference>
<dbReference type="AlphaFoldDB" id="A0A9D2QE39"/>
<gene>
    <name evidence="11" type="ORF">H9751_10275</name>
</gene>
<keyword evidence="7 10" id="KW-0067">ATP-binding</keyword>
<dbReference type="GO" id="GO:0046316">
    <property type="term" value="F:gluconokinase activity"/>
    <property type="evidence" value="ECO:0007669"/>
    <property type="project" value="UniProtKB-EC"/>
</dbReference>
<name>A0A9D2QE39_9CORY</name>
<dbReference type="Gene3D" id="3.40.50.300">
    <property type="entry name" value="P-loop containing nucleotide triphosphate hydrolases"/>
    <property type="match status" value="1"/>
</dbReference>
<sequence>MPTHLIIMGVSASGKTTVAELIDAHTGVPYAEADEFHPAANKEKMASGEPLTDDDRWPWLYELRDWMTAQATAGHSTIVTCSALKKSYRDVLREAEGEKHFVLLDAPQEVLAERMAARKGHFMPVSLLRSQLDTLEPLTSDEDGWTVNATATPEEIAREVLELVGDFGDAVADVTDATAGGDVAADAAGAER</sequence>
<accession>A0A9D2QE39</accession>
<reference evidence="11" key="1">
    <citation type="journal article" date="2021" name="PeerJ">
        <title>Extensive microbial diversity within the chicken gut microbiome revealed by metagenomics and culture.</title>
        <authorList>
            <person name="Gilroy R."/>
            <person name="Ravi A."/>
            <person name="Getino M."/>
            <person name="Pursley I."/>
            <person name="Horton D.L."/>
            <person name="Alikhan N.F."/>
            <person name="Baker D."/>
            <person name="Gharbi K."/>
            <person name="Hall N."/>
            <person name="Watson M."/>
            <person name="Adriaenssens E.M."/>
            <person name="Foster-Nyarko E."/>
            <person name="Jarju S."/>
            <person name="Secka A."/>
            <person name="Antonio M."/>
            <person name="Oren A."/>
            <person name="Chaudhuri R.R."/>
            <person name="La Ragione R."/>
            <person name="Hildebrand F."/>
            <person name="Pallen M.J."/>
        </authorList>
    </citation>
    <scope>NUCLEOTIDE SEQUENCE</scope>
    <source>
        <strain evidence="11">ChiHjej13B12-4958</strain>
    </source>
</reference>
<proteinExistence type="inferred from homology"/>
<dbReference type="CDD" id="cd02021">
    <property type="entry name" value="GntK"/>
    <property type="match status" value="1"/>
</dbReference>
<evidence type="ECO:0000256" key="4">
    <source>
        <dbReference type="ARBA" id="ARBA00022679"/>
    </source>
</evidence>
<dbReference type="EMBL" id="DWVP01000023">
    <property type="protein sequence ID" value="HJC85906.1"/>
    <property type="molecule type" value="Genomic_DNA"/>
</dbReference>
<keyword evidence="8" id="KW-0311">Gluconate utilization</keyword>
<dbReference type="InterPro" id="IPR027417">
    <property type="entry name" value="P-loop_NTPase"/>
</dbReference>
<dbReference type="FunFam" id="3.40.50.300:FF:000522">
    <property type="entry name" value="Gluconokinase"/>
    <property type="match status" value="1"/>
</dbReference>
<keyword evidence="5 10" id="KW-0547">Nucleotide-binding</keyword>
<dbReference type="GO" id="GO:0005524">
    <property type="term" value="F:ATP binding"/>
    <property type="evidence" value="ECO:0007669"/>
    <property type="project" value="UniProtKB-KW"/>
</dbReference>
<evidence type="ECO:0000256" key="5">
    <source>
        <dbReference type="ARBA" id="ARBA00022741"/>
    </source>
</evidence>
<evidence type="ECO:0000256" key="2">
    <source>
        <dbReference type="ARBA" id="ARBA00008420"/>
    </source>
</evidence>
<evidence type="ECO:0000256" key="3">
    <source>
        <dbReference type="ARBA" id="ARBA00012054"/>
    </source>
</evidence>
<evidence type="ECO:0000256" key="1">
    <source>
        <dbReference type="ARBA" id="ARBA00004761"/>
    </source>
</evidence>
<evidence type="ECO:0000313" key="11">
    <source>
        <dbReference type="EMBL" id="HJC85906.1"/>
    </source>
</evidence>
<evidence type="ECO:0000256" key="9">
    <source>
        <dbReference type="ARBA" id="ARBA00048090"/>
    </source>
</evidence>
<evidence type="ECO:0000313" key="12">
    <source>
        <dbReference type="Proteomes" id="UP000823858"/>
    </source>
</evidence>
<dbReference type="InterPro" id="IPR006001">
    <property type="entry name" value="Therm_gnt_kin"/>
</dbReference>
<dbReference type="PANTHER" id="PTHR43442">
    <property type="entry name" value="GLUCONOKINASE-RELATED"/>
    <property type="match status" value="1"/>
</dbReference>